<evidence type="ECO:0000313" key="7">
    <source>
        <dbReference type="EMBL" id="CAE6179468.1"/>
    </source>
</evidence>
<sequence length="179" mass="20526">MFDATISKCLRLIYMFFGTLNSIAAPSDNDEFVRWYLELSFSARVVIYITVLGTIMTITYLVLKFLSECDMEDDTERLLPLVAEEEEVHTVWTPLINESSEVTGKRDVETASFSSSDDVDYSTLCVICFEERRNCFFVPCGHSATCRGCAQKILSEENKVCPICRRVIRKSRRLVMKKL</sequence>
<accession>A0A8S2ASJ7</accession>
<dbReference type="Gene3D" id="3.30.40.10">
    <property type="entry name" value="Zinc/RING finger domain, C3HC4 (zinc finger)"/>
    <property type="match status" value="1"/>
</dbReference>
<feature type="transmembrane region" description="Helical" evidence="5">
    <location>
        <begin position="45"/>
        <end position="63"/>
    </location>
</feature>
<proteinExistence type="predicted"/>
<dbReference type="PANTHER" id="PTHR46858">
    <property type="entry name" value="OS05G0521000 PROTEIN"/>
    <property type="match status" value="1"/>
</dbReference>
<keyword evidence="2 4" id="KW-0863">Zinc-finger</keyword>
<dbReference type="SMART" id="SM00184">
    <property type="entry name" value="RING"/>
    <property type="match status" value="1"/>
</dbReference>
<dbReference type="GO" id="GO:0008270">
    <property type="term" value="F:zinc ion binding"/>
    <property type="evidence" value="ECO:0007669"/>
    <property type="project" value="UniProtKB-KW"/>
</dbReference>
<dbReference type="GO" id="GO:0016567">
    <property type="term" value="P:protein ubiquitination"/>
    <property type="evidence" value="ECO:0007669"/>
    <property type="project" value="TreeGrafter"/>
</dbReference>
<dbReference type="PROSITE" id="PS50089">
    <property type="entry name" value="ZF_RING_2"/>
    <property type="match status" value="1"/>
</dbReference>
<dbReference type="EMBL" id="LR999457">
    <property type="protein sequence ID" value="CAE6179468.1"/>
    <property type="molecule type" value="Genomic_DNA"/>
</dbReference>
<gene>
    <name evidence="7" type="ORF">AARE701A_LOCUS18592</name>
</gene>
<keyword evidence="8" id="KW-1185">Reference proteome</keyword>
<evidence type="ECO:0000259" key="6">
    <source>
        <dbReference type="PROSITE" id="PS50089"/>
    </source>
</evidence>
<evidence type="ECO:0000313" key="8">
    <source>
        <dbReference type="Proteomes" id="UP000682877"/>
    </source>
</evidence>
<evidence type="ECO:0000256" key="3">
    <source>
        <dbReference type="ARBA" id="ARBA00022833"/>
    </source>
</evidence>
<protein>
    <recommendedName>
        <fullName evidence="6">RING-type domain-containing protein</fullName>
    </recommendedName>
</protein>
<dbReference type="InterPro" id="IPR013083">
    <property type="entry name" value="Znf_RING/FYVE/PHD"/>
</dbReference>
<evidence type="ECO:0000256" key="5">
    <source>
        <dbReference type="SAM" id="Phobius"/>
    </source>
</evidence>
<dbReference type="AlphaFoldDB" id="A0A8S2ASJ7"/>
<organism evidence="7 8">
    <name type="scientific">Arabidopsis arenosa</name>
    <name type="common">Sand rock-cress</name>
    <name type="synonym">Cardaminopsis arenosa</name>
    <dbReference type="NCBI Taxonomy" id="38785"/>
    <lineage>
        <taxon>Eukaryota</taxon>
        <taxon>Viridiplantae</taxon>
        <taxon>Streptophyta</taxon>
        <taxon>Embryophyta</taxon>
        <taxon>Tracheophyta</taxon>
        <taxon>Spermatophyta</taxon>
        <taxon>Magnoliopsida</taxon>
        <taxon>eudicotyledons</taxon>
        <taxon>Gunneridae</taxon>
        <taxon>Pentapetalae</taxon>
        <taxon>rosids</taxon>
        <taxon>malvids</taxon>
        <taxon>Brassicales</taxon>
        <taxon>Brassicaceae</taxon>
        <taxon>Camelineae</taxon>
        <taxon>Arabidopsis</taxon>
    </lineage>
</organism>
<keyword evidence="5" id="KW-1133">Transmembrane helix</keyword>
<keyword evidence="5" id="KW-0812">Transmembrane</keyword>
<feature type="domain" description="RING-type" evidence="6">
    <location>
        <begin position="125"/>
        <end position="165"/>
    </location>
</feature>
<evidence type="ECO:0000256" key="2">
    <source>
        <dbReference type="ARBA" id="ARBA00022771"/>
    </source>
</evidence>
<keyword evidence="1" id="KW-0479">Metal-binding</keyword>
<dbReference type="GO" id="GO:0061630">
    <property type="term" value="F:ubiquitin protein ligase activity"/>
    <property type="evidence" value="ECO:0007669"/>
    <property type="project" value="TreeGrafter"/>
</dbReference>
<keyword evidence="3" id="KW-0862">Zinc</keyword>
<name>A0A8S2ASJ7_ARAAE</name>
<reference evidence="7" key="1">
    <citation type="submission" date="2021-01" db="EMBL/GenBank/DDBJ databases">
        <authorList>
            <person name="Bezrukov I."/>
        </authorList>
    </citation>
    <scope>NUCLEOTIDE SEQUENCE</scope>
</reference>
<keyword evidence="5" id="KW-0472">Membrane</keyword>
<feature type="transmembrane region" description="Helical" evidence="5">
    <location>
        <begin position="9"/>
        <end position="25"/>
    </location>
</feature>
<dbReference type="InterPro" id="IPR001841">
    <property type="entry name" value="Znf_RING"/>
</dbReference>
<dbReference type="SUPFAM" id="SSF57850">
    <property type="entry name" value="RING/U-box"/>
    <property type="match status" value="1"/>
</dbReference>
<evidence type="ECO:0000256" key="1">
    <source>
        <dbReference type="ARBA" id="ARBA00022723"/>
    </source>
</evidence>
<evidence type="ECO:0000256" key="4">
    <source>
        <dbReference type="PROSITE-ProRule" id="PRU00175"/>
    </source>
</evidence>
<dbReference type="Pfam" id="PF13920">
    <property type="entry name" value="zf-C3HC4_3"/>
    <property type="match status" value="1"/>
</dbReference>
<dbReference type="PANTHER" id="PTHR46858:SF6">
    <property type="entry name" value="LIGASE, PUTATIVE-RELATED"/>
    <property type="match status" value="1"/>
</dbReference>
<dbReference type="Proteomes" id="UP000682877">
    <property type="component" value="Chromosome 7"/>
</dbReference>